<name>A0A3F2RL84_9STRA</name>
<feature type="domain" description="Pseudouridine synthase II N-terminal" evidence="5">
    <location>
        <begin position="33"/>
        <end position="165"/>
    </location>
</feature>
<dbReference type="GO" id="GO:0006400">
    <property type="term" value="P:tRNA modification"/>
    <property type="evidence" value="ECO:0007669"/>
    <property type="project" value="TreeGrafter"/>
</dbReference>
<comment type="similarity">
    <text evidence="1">Belongs to the pseudouridine synthase TruB family.</text>
</comment>
<accession>A0A3F2RL84</accession>
<evidence type="ECO:0000256" key="2">
    <source>
        <dbReference type="ARBA" id="ARBA00012787"/>
    </source>
</evidence>
<dbReference type="InterPro" id="IPR002501">
    <property type="entry name" value="PsdUridine_synth_N"/>
</dbReference>
<protein>
    <recommendedName>
        <fullName evidence="2">tRNA pseudouridine(55) synthase</fullName>
        <ecNumber evidence="2">5.4.99.25</ecNumber>
    </recommendedName>
</protein>
<evidence type="ECO:0000256" key="1">
    <source>
        <dbReference type="ARBA" id="ARBA00008999"/>
    </source>
</evidence>
<reference evidence="6 7" key="1">
    <citation type="submission" date="2018-07" db="EMBL/GenBank/DDBJ databases">
        <title>Genome sequencing of oomycete isolates from Chile give support for New Zealand origin for Phytophthora kernoviae and make available the first Nothophytophthora sp. genome.</title>
        <authorList>
            <person name="Studholme D.J."/>
            <person name="Sanfuentes E."/>
            <person name="Panda P."/>
            <person name="Hill R."/>
            <person name="Sambles C."/>
            <person name="Grant M."/>
            <person name="Williams N.M."/>
            <person name="Mcdougal R.L."/>
        </authorList>
    </citation>
    <scope>NUCLEOTIDE SEQUENCE [LARGE SCALE GENOMIC DNA]</scope>
    <source>
        <strain evidence="6">Chile6</strain>
    </source>
</reference>
<dbReference type="GO" id="GO:1990481">
    <property type="term" value="P:mRNA pseudouridine synthesis"/>
    <property type="evidence" value="ECO:0007669"/>
    <property type="project" value="TreeGrafter"/>
</dbReference>
<dbReference type="Pfam" id="PF01509">
    <property type="entry name" value="TruB_N"/>
    <property type="match status" value="1"/>
</dbReference>
<dbReference type="AlphaFoldDB" id="A0A3F2RL84"/>
<proteinExistence type="inferred from homology"/>
<evidence type="ECO:0000259" key="5">
    <source>
        <dbReference type="Pfam" id="PF01509"/>
    </source>
</evidence>
<dbReference type="GO" id="GO:0160148">
    <property type="term" value="F:tRNA pseudouridine(55) synthase activity"/>
    <property type="evidence" value="ECO:0007669"/>
    <property type="project" value="UniProtKB-EC"/>
</dbReference>
<dbReference type="PANTHER" id="PTHR13767">
    <property type="entry name" value="TRNA-PSEUDOURIDINE SYNTHASE"/>
    <property type="match status" value="1"/>
</dbReference>
<dbReference type="EMBL" id="MBDO02000216">
    <property type="protein sequence ID" value="RLN59668.1"/>
    <property type="molecule type" value="Genomic_DNA"/>
</dbReference>
<dbReference type="Gene3D" id="3.30.2350.10">
    <property type="entry name" value="Pseudouridine synthase"/>
    <property type="match status" value="1"/>
</dbReference>
<dbReference type="PANTHER" id="PTHR13767:SF2">
    <property type="entry name" value="PSEUDOURIDYLATE SYNTHASE TRUB1"/>
    <property type="match status" value="1"/>
</dbReference>
<gene>
    <name evidence="6" type="ORF">BBP00_00006383</name>
</gene>
<comment type="caution">
    <text evidence="6">The sequence shown here is derived from an EMBL/GenBank/DDBJ whole genome shotgun (WGS) entry which is preliminary data.</text>
</comment>
<dbReference type="NCBIfam" id="TIGR00431">
    <property type="entry name" value="TruB"/>
    <property type="match status" value="1"/>
</dbReference>
<evidence type="ECO:0000313" key="7">
    <source>
        <dbReference type="Proteomes" id="UP000277300"/>
    </source>
</evidence>
<dbReference type="SUPFAM" id="SSF55120">
    <property type="entry name" value="Pseudouridine synthase"/>
    <property type="match status" value="1"/>
</dbReference>
<keyword evidence="3" id="KW-0819">tRNA processing</keyword>
<organism evidence="6 7">
    <name type="scientific">Phytophthora kernoviae</name>
    <dbReference type="NCBI Taxonomy" id="325452"/>
    <lineage>
        <taxon>Eukaryota</taxon>
        <taxon>Sar</taxon>
        <taxon>Stramenopiles</taxon>
        <taxon>Oomycota</taxon>
        <taxon>Peronosporomycetes</taxon>
        <taxon>Peronosporales</taxon>
        <taxon>Peronosporaceae</taxon>
        <taxon>Phytophthora</taxon>
    </lineage>
</organism>
<feature type="non-terminal residue" evidence="6">
    <location>
        <position position="1"/>
    </location>
</feature>
<dbReference type="OrthoDB" id="9995526at2759"/>
<dbReference type="InterPro" id="IPR014780">
    <property type="entry name" value="tRNA_psdUridine_synth_TruB"/>
</dbReference>
<dbReference type="InterPro" id="IPR020103">
    <property type="entry name" value="PsdUridine_synth_cat_dom_sf"/>
</dbReference>
<sequence length="182" mass="20090">QSYTSKLDKMASGFLNVRKPAGLTSHQCVGIVRKAFNTRQVGHGGTLDPMATGVLTVAVGRATRFLQFLPTGKEYRGVIRLGVTTDSDDITGEILTQKSVPWIDEEIVRSTLQRFIGDIDQVPPRVSAIKNNGVRMYKLAREKKDFDVRPRSVHISQIDIEKFMPGDFPEAGAAIVIANVTY</sequence>
<dbReference type="GO" id="GO:0003723">
    <property type="term" value="F:RNA binding"/>
    <property type="evidence" value="ECO:0007669"/>
    <property type="project" value="InterPro"/>
</dbReference>
<evidence type="ECO:0000256" key="3">
    <source>
        <dbReference type="ARBA" id="ARBA00022694"/>
    </source>
</evidence>
<evidence type="ECO:0000256" key="4">
    <source>
        <dbReference type="ARBA" id="ARBA00023235"/>
    </source>
</evidence>
<keyword evidence="4" id="KW-0413">Isomerase</keyword>
<evidence type="ECO:0000313" key="6">
    <source>
        <dbReference type="EMBL" id="RLN59668.1"/>
    </source>
</evidence>
<dbReference type="EC" id="5.4.99.25" evidence="2"/>
<dbReference type="Proteomes" id="UP000277300">
    <property type="component" value="Unassembled WGS sequence"/>
</dbReference>